<feature type="domain" description="Methyl-accepting transducer" evidence="6">
    <location>
        <begin position="303"/>
        <end position="539"/>
    </location>
</feature>
<feature type="coiled-coil region" evidence="4">
    <location>
        <begin position="160"/>
        <end position="198"/>
    </location>
</feature>
<protein>
    <submittedName>
        <fullName evidence="7">Methyl-accepting chemotaxis protein</fullName>
    </submittedName>
</protein>
<dbReference type="CDD" id="cd11386">
    <property type="entry name" value="MCP_signal"/>
    <property type="match status" value="1"/>
</dbReference>
<dbReference type="InterPro" id="IPR004090">
    <property type="entry name" value="Chemotax_Me-accpt_rcpt"/>
</dbReference>
<dbReference type="PRINTS" id="PR00260">
    <property type="entry name" value="CHEMTRNSDUCR"/>
</dbReference>
<evidence type="ECO:0000259" key="6">
    <source>
        <dbReference type="PROSITE" id="PS50111"/>
    </source>
</evidence>
<proteinExistence type="inferred from homology"/>
<dbReference type="InterPro" id="IPR004089">
    <property type="entry name" value="MCPsignal_dom"/>
</dbReference>
<evidence type="ECO:0000256" key="4">
    <source>
        <dbReference type="SAM" id="Coils"/>
    </source>
</evidence>
<dbReference type="EMBL" id="CP120733">
    <property type="protein sequence ID" value="WFD10644.1"/>
    <property type="molecule type" value="Genomic_DNA"/>
</dbReference>
<keyword evidence="5" id="KW-0812">Transmembrane</keyword>
<evidence type="ECO:0000313" key="8">
    <source>
        <dbReference type="Proteomes" id="UP001222800"/>
    </source>
</evidence>
<organism evidence="7 8">
    <name type="scientific">Tepidibacter hydrothermalis</name>
    <dbReference type="NCBI Taxonomy" id="3036126"/>
    <lineage>
        <taxon>Bacteria</taxon>
        <taxon>Bacillati</taxon>
        <taxon>Bacillota</taxon>
        <taxon>Clostridia</taxon>
        <taxon>Peptostreptococcales</taxon>
        <taxon>Peptostreptococcaceae</taxon>
        <taxon>Tepidibacter</taxon>
    </lineage>
</organism>
<dbReference type="SMART" id="SM00283">
    <property type="entry name" value="MA"/>
    <property type="match status" value="1"/>
</dbReference>
<comment type="similarity">
    <text evidence="2">Belongs to the methyl-accepting chemotaxis (MCP) protein family.</text>
</comment>
<name>A0ABY8ECL1_9FIRM</name>
<reference evidence="7 8" key="1">
    <citation type="submission" date="2023-03" db="EMBL/GenBank/DDBJ databases">
        <title>Complete genome sequence of Tepidibacter sp. SWIR-1, isolated from a deep-sea hydrothermal vent.</title>
        <authorList>
            <person name="Li X."/>
        </authorList>
    </citation>
    <scope>NUCLEOTIDE SEQUENCE [LARGE SCALE GENOMIC DNA]</scope>
    <source>
        <strain evidence="7 8">SWIR-1</strain>
    </source>
</reference>
<sequence>MKLSNMSSIKFKIISLVSILLIFMISISTLSIININKMGNELNEITNENIPLIEKVTEITQSQLEQSIYFEQIFKYAIMMEYGRPVDNELKHVEELLQTQSNLVDKNLKEAEKIVEQALEIALTSESKKQFEHINNKLIQIEKEHADYEDHILESFELINKKEFHEFELLSEKIEKEEQQLNQELKEFVKEIEQLTEHSLLTVKKHEESSLKFILIMSIFSFLFSIFMAFVIISNFVKKLNKLKEIVTFENDLTKTLELDSNDELGEIAKWINSFILQSKNSIYQIILNSNTLSQSSEILNQAIGESNEGIIEISKAINTVSDGTQSNAGVVEEMTASIEEVASTAQVVSQQSQNSYENTEKVLNATNFGINLLNEIVESVYKVKTSSSKVSNVIDELKHSSNKINEIISIMSNISEQTNLLALNASIEAARAGDAGRGFAVVADEVRKLAEESRESALKITQIINDIQQSTNNTDKIIKEEQELVEISVSKVNNTNEEFKKISNLILEISEKIKTISESSELQSKITQDMAQAMDNLSKETQDSASASEQISQNIEEQVSTFEEIEANISEVHNVILNLKEQTNKFKVQ</sequence>
<feature type="transmembrane region" description="Helical" evidence="5">
    <location>
        <begin position="13"/>
        <end position="33"/>
    </location>
</feature>
<evidence type="ECO:0000256" key="5">
    <source>
        <dbReference type="SAM" id="Phobius"/>
    </source>
</evidence>
<dbReference type="Gene3D" id="1.10.287.950">
    <property type="entry name" value="Methyl-accepting chemotaxis protein"/>
    <property type="match status" value="1"/>
</dbReference>
<dbReference type="Proteomes" id="UP001222800">
    <property type="component" value="Chromosome"/>
</dbReference>
<accession>A0ABY8ECL1</accession>
<dbReference type="PANTHER" id="PTHR32089">
    <property type="entry name" value="METHYL-ACCEPTING CHEMOTAXIS PROTEIN MCPB"/>
    <property type="match status" value="1"/>
</dbReference>
<dbReference type="PROSITE" id="PS50111">
    <property type="entry name" value="CHEMOTAXIS_TRANSDUC_2"/>
    <property type="match status" value="1"/>
</dbReference>
<dbReference type="SUPFAM" id="SSF58104">
    <property type="entry name" value="Methyl-accepting chemotaxis protein (MCP) signaling domain"/>
    <property type="match status" value="1"/>
</dbReference>
<keyword evidence="1 3" id="KW-0807">Transducer</keyword>
<evidence type="ECO:0000256" key="2">
    <source>
        <dbReference type="ARBA" id="ARBA00029447"/>
    </source>
</evidence>
<evidence type="ECO:0000256" key="1">
    <source>
        <dbReference type="ARBA" id="ARBA00023224"/>
    </source>
</evidence>
<dbReference type="PANTHER" id="PTHR32089:SF112">
    <property type="entry name" value="LYSOZYME-LIKE PROTEIN-RELATED"/>
    <property type="match status" value="1"/>
</dbReference>
<keyword evidence="4" id="KW-0175">Coiled coil</keyword>
<keyword evidence="8" id="KW-1185">Reference proteome</keyword>
<keyword evidence="5" id="KW-0472">Membrane</keyword>
<feature type="transmembrane region" description="Helical" evidence="5">
    <location>
        <begin position="213"/>
        <end position="237"/>
    </location>
</feature>
<evidence type="ECO:0000256" key="3">
    <source>
        <dbReference type="PROSITE-ProRule" id="PRU00284"/>
    </source>
</evidence>
<dbReference type="RefSeq" id="WP_277732611.1">
    <property type="nucleotide sequence ID" value="NZ_CP120733.1"/>
</dbReference>
<keyword evidence="5" id="KW-1133">Transmembrane helix</keyword>
<dbReference type="Pfam" id="PF00015">
    <property type="entry name" value="MCPsignal"/>
    <property type="match status" value="1"/>
</dbReference>
<gene>
    <name evidence="7" type="ORF">P4S50_00800</name>
</gene>
<evidence type="ECO:0000313" key="7">
    <source>
        <dbReference type="EMBL" id="WFD10644.1"/>
    </source>
</evidence>